<evidence type="ECO:0000313" key="2">
    <source>
        <dbReference type="Proteomes" id="UP001057522"/>
    </source>
</evidence>
<dbReference type="SUPFAM" id="SSF48452">
    <property type="entry name" value="TPR-like"/>
    <property type="match status" value="2"/>
</dbReference>
<evidence type="ECO:0008006" key="3">
    <source>
        <dbReference type="Google" id="ProtNLM"/>
    </source>
</evidence>
<dbReference type="Proteomes" id="UP001057522">
    <property type="component" value="Unassembled WGS sequence"/>
</dbReference>
<keyword evidence="2" id="KW-1185">Reference proteome</keyword>
<dbReference type="PANTHER" id="PTHR43404">
    <property type="entry name" value="LIPOPOLYSACCHARIDE CHOLINEPHOSPHOTRANSFERASE LICD"/>
    <property type="match status" value="1"/>
</dbReference>
<protein>
    <recommendedName>
        <fullName evidence="3">LicD family protein</fullName>
    </recommendedName>
</protein>
<dbReference type="PANTHER" id="PTHR43404:SF1">
    <property type="entry name" value="MNN4P"/>
    <property type="match status" value="1"/>
</dbReference>
<dbReference type="RefSeq" id="WP_250604610.1">
    <property type="nucleotide sequence ID" value="NZ_JAMOKX010000005.1"/>
</dbReference>
<comment type="caution">
    <text evidence="1">The sequence shown here is derived from an EMBL/GenBank/DDBJ whole genome shotgun (WGS) entry which is preliminary data.</text>
</comment>
<dbReference type="InterPro" id="IPR011990">
    <property type="entry name" value="TPR-like_helical_dom_sf"/>
</dbReference>
<dbReference type="EMBL" id="JAMOKX010000005">
    <property type="protein sequence ID" value="MCL9819805.1"/>
    <property type="molecule type" value="Genomic_DNA"/>
</dbReference>
<organism evidence="1 2">
    <name type="scientific">Helicobacter colisuis</name>
    <dbReference type="NCBI Taxonomy" id="2949739"/>
    <lineage>
        <taxon>Bacteria</taxon>
        <taxon>Pseudomonadati</taxon>
        <taxon>Campylobacterota</taxon>
        <taxon>Epsilonproteobacteria</taxon>
        <taxon>Campylobacterales</taxon>
        <taxon>Helicobacteraceae</taxon>
        <taxon>Helicobacter</taxon>
    </lineage>
</organism>
<sequence length="380" mass="44996">MQFKKYHQAINFFLKIFLQSKSYLAAFYIAQLEFFYANYGVANKFIDIFLAKYPRCPDATYLKVQILFLMGSSKEAIALLLGLLKYSPREKTLIILSKMVENKHDFQKILQIYREKYDISSITLKAWDYIMDIAIKVEEYEIAKNYYQKKILDKEAMPQKSNKKKKFFRAYEAQVALEDLSRIFERINIKMFLVSGTFLGCIRNKSILSHDYDIDVGVFEEDMNCKVLENILKEGVFYQHEFNKKGIIKLKHINGIMIDIFIHYRDGDITYHLGAKNRWNNAAFKLQKYKFLDGEYYGALDYELYLSENYGNDWRVPKKDFNSILDTPNIEIIDRQGYIVYLCRLLNNGGYSNKSKIIAELEKYGEQEFVEKYQEIKLEC</sequence>
<dbReference type="Gene3D" id="1.25.40.10">
    <property type="entry name" value="Tetratricopeptide repeat domain"/>
    <property type="match status" value="1"/>
</dbReference>
<reference evidence="1" key="1">
    <citation type="submission" date="2022-06" db="EMBL/GenBank/DDBJ databases">
        <title>Helicobacter colisuis sp. nov.</title>
        <authorList>
            <person name="Papic B."/>
            <person name="Gruntar I."/>
        </authorList>
    </citation>
    <scope>NUCLEOTIDE SEQUENCE</scope>
    <source>
        <strain evidence="1">11154-15</strain>
    </source>
</reference>
<gene>
    <name evidence="1" type="ORF">NCR95_06470</name>
</gene>
<proteinExistence type="predicted"/>
<accession>A0ABT0TV65</accession>
<name>A0ABT0TV65_9HELI</name>
<dbReference type="InterPro" id="IPR052942">
    <property type="entry name" value="LPS_cholinephosphotransferase"/>
</dbReference>
<evidence type="ECO:0000313" key="1">
    <source>
        <dbReference type="EMBL" id="MCL9819805.1"/>
    </source>
</evidence>